<proteinExistence type="predicted"/>
<dbReference type="EMBL" id="WNKW01000003">
    <property type="protein sequence ID" value="MTW33647.1"/>
    <property type="molecule type" value="Genomic_DNA"/>
</dbReference>
<dbReference type="NCBIfam" id="NF012211">
    <property type="entry name" value="tand_rpt_95"/>
    <property type="match status" value="2"/>
</dbReference>
<dbReference type="Gene3D" id="2.60.40.3440">
    <property type="match status" value="1"/>
</dbReference>
<evidence type="ECO:0000313" key="3">
    <source>
        <dbReference type="Proteomes" id="UP000735592"/>
    </source>
</evidence>
<feature type="region of interest" description="Disordered" evidence="1">
    <location>
        <begin position="332"/>
        <end position="353"/>
    </location>
</feature>
<reference evidence="2 3" key="1">
    <citation type="submission" date="2019-11" db="EMBL/GenBank/DDBJ databases">
        <title>Type strains purchased from KCTC, JCM and DSMZ.</title>
        <authorList>
            <person name="Lu H."/>
        </authorList>
    </citation>
    <scope>NUCLEOTIDE SEQUENCE [LARGE SCALE GENOMIC DNA]</scope>
    <source>
        <strain evidence="2 3">DSM 103461</strain>
    </source>
</reference>
<accession>A0ABW9SN73</accession>
<sequence>MSVSVTVGGTPLDRIISLGNAPVSQTGAGGQWVNAWSYSGVTAVHKADAGNAAEAWSALKYTDLLASSLAGGDIYRGDLGVSGVSLATSNIKQEVDGHEVLRFNLAEAAKAVTLNLASFFANDEGTGYAEALRLRLLDAQGNLVDERYITADSLSGNQLVQFNSEQNFRSIELSAGAQRADGSFAYGAYNNADGSFGTSSFTSGSKHGSDFLLHAISFTLARPHADADSYTLDEDAPQQSYASVLANDQDPNGQSLTAVLEQGPSHGTLILNADGSFVYQPDADYNGNDSFSYHASNGKDNSDSTSVSLTIKPVNDAPVALADTASTNENTVVSGNVLDGSNGGKDSDKDGDTLVVSNPGTYTTTLGATVTLSSNGAFSYDPRAALALQALNSGEHRTDGFDYTVSDGHGGSSTAHVAVVVNGVTDTPPTGNLKGIMPNVEPGTKLTYFMRITDGGTSNTWFKLDDFSFGASAETSWVKGSGASVGKPLPEAFELTLGSGVAQSAFTMGLLQGTQLDRVEIEAYAGDPARGAVVQEFNFSSVFATAVKTSAGADGSTSNHLSFVYKAVDEALTPLTRDGIPNKTPFHFAWNVATMDDVLPSGGSVDGGADADLHKLDPQIASSTPLDYYLHVDGIDGWVPLTGFSFGFTAETSYLKGSGAAVGKAQPDSVQLDLGQSAALIKLINDLRSGTNTNVQIEAYARNGTGEQAALVDEYIFKGAYTSAIENSEAANNSVDLVYKSYTHAHRGIDQTGKLTTPMSTGFDFAERRVVDAPNMAAEALTKPAPPNVEPGTELTYFMRITDGGTSNTWFKLDDFSFGASAETSWVKGSGASVGKPLPEAFELTLGSGVAQSAFTMGLLQGTQLDRVEIEAYAGDPARAAVVQEFNFSSVFATAVKTSAGADGGTSNHLSFVYKAVDEALTPLTRDGIPNKTPFHFAWNVATMDDVLPSGGSVDGGADADLHKLDPQIASSTPLDYYLHVDGIDGWVPLSGFSFGFTAETSYLKGSGAAVGKAEPDSVQLDLGQSAALIKLINDLRSGTNANVQIEAYARNGTGEQAALVDEYIFKGAYTSAIENSDAANNSVDLVYKSYTHAHRGIDQSGKLTTPMSTGFDFAERRVVDAPNMAAEALTKPAPPNVEPGTELTYFMRITDGGTSNTWFKLDDFSFGASAETSWVKGSGASVGKPLPEAFELTLGSGVAQSAFTMGLLRGTQLDRVEIEAYAGDPARGAVVQEFNFSSVFATAVKTSAGADGSTSNHLSFVYKAVDEALTPLTRDGIPNKTPFHFVWNVAEMNDVLPSGGSVDGGADADLHKLDPQIASSTPLYYYMHVDGIDGWVPLSGFSFGFTAETSYLKGSGAAVGKAQPDSVQLDLGQSAALIKLINDLRSGTGTNVQIEAYTLVPSREKPVLVDEYFFNAAFTSAIENSEAANNSVDLVYKSFTHAHRGIDSHDALTPFSLLGFDISAMRTVGVPDPVPDVFG</sequence>
<evidence type="ECO:0000313" key="2">
    <source>
        <dbReference type="EMBL" id="MTW33647.1"/>
    </source>
</evidence>
<dbReference type="Pfam" id="PF17963">
    <property type="entry name" value="Big_9"/>
    <property type="match status" value="2"/>
</dbReference>
<dbReference type="NCBIfam" id="TIGR01965">
    <property type="entry name" value="VCBS_repeat"/>
    <property type="match status" value="2"/>
</dbReference>
<gene>
    <name evidence="2" type="ORF">GM655_12515</name>
</gene>
<dbReference type="InterPro" id="IPR010221">
    <property type="entry name" value="VCBS_dom"/>
</dbReference>
<evidence type="ECO:0000256" key="1">
    <source>
        <dbReference type="SAM" id="MobiDB-lite"/>
    </source>
</evidence>
<comment type="caution">
    <text evidence="2">The sequence shown here is derived from an EMBL/GenBank/DDBJ whole genome shotgun (WGS) entry which is preliminary data.</text>
</comment>
<dbReference type="Gene3D" id="2.30.110.20">
    <property type="entry name" value="Hcp1-like"/>
    <property type="match status" value="6"/>
</dbReference>
<name>A0ABW9SN73_9BURK</name>
<dbReference type="RefSeq" id="WP_155435020.1">
    <property type="nucleotide sequence ID" value="NZ_JBHTEP010000004.1"/>
</dbReference>
<dbReference type="InterPro" id="IPR036624">
    <property type="entry name" value="Hcp1-lik_sf"/>
</dbReference>
<organism evidence="2 3">
    <name type="scientific">Pseudoduganella danionis</name>
    <dbReference type="NCBI Taxonomy" id="1890295"/>
    <lineage>
        <taxon>Bacteria</taxon>
        <taxon>Pseudomonadati</taxon>
        <taxon>Pseudomonadota</taxon>
        <taxon>Betaproteobacteria</taxon>
        <taxon>Burkholderiales</taxon>
        <taxon>Oxalobacteraceae</taxon>
        <taxon>Telluria group</taxon>
        <taxon>Pseudoduganella</taxon>
    </lineage>
</organism>
<dbReference type="Proteomes" id="UP000735592">
    <property type="component" value="Unassembled WGS sequence"/>
</dbReference>
<keyword evidence="3" id="KW-1185">Reference proteome</keyword>
<dbReference type="SUPFAM" id="SSF141452">
    <property type="entry name" value="Hcp1-like"/>
    <property type="match status" value="5"/>
</dbReference>
<protein>
    <submittedName>
        <fullName evidence="2">Tandem-95 repeat protein</fullName>
    </submittedName>
</protein>